<organism evidence="6 7">
    <name type="scientific">Chloebia gouldiae</name>
    <name type="common">Gouldian finch</name>
    <name type="synonym">Erythrura gouldiae</name>
    <dbReference type="NCBI Taxonomy" id="44316"/>
    <lineage>
        <taxon>Eukaryota</taxon>
        <taxon>Metazoa</taxon>
        <taxon>Chordata</taxon>
        <taxon>Craniata</taxon>
        <taxon>Vertebrata</taxon>
        <taxon>Euteleostomi</taxon>
        <taxon>Archelosauria</taxon>
        <taxon>Archosauria</taxon>
        <taxon>Dinosauria</taxon>
        <taxon>Saurischia</taxon>
        <taxon>Theropoda</taxon>
        <taxon>Coelurosauria</taxon>
        <taxon>Aves</taxon>
        <taxon>Neognathae</taxon>
        <taxon>Neoaves</taxon>
        <taxon>Telluraves</taxon>
        <taxon>Australaves</taxon>
        <taxon>Passeriformes</taxon>
        <taxon>Passeroidea</taxon>
        <taxon>Passeridae</taxon>
        <taxon>Chloebia</taxon>
    </lineage>
</organism>
<proteinExistence type="predicted"/>
<dbReference type="PANTHER" id="PTHR21646">
    <property type="entry name" value="UBIQUITIN CARBOXYL-TERMINAL HYDROLASE"/>
    <property type="match status" value="1"/>
</dbReference>
<dbReference type="InterPro" id="IPR038765">
    <property type="entry name" value="Papain-like_cys_pep_sf"/>
</dbReference>
<protein>
    <recommendedName>
        <fullName evidence="2">ubiquitinyl hydrolase 1</fullName>
        <ecNumber evidence="2">3.4.19.12</ecNumber>
    </recommendedName>
</protein>
<evidence type="ECO:0000256" key="2">
    <source>
        <dbReference type="ARBA" id="ARBA00012759"/>
    </source>
</evidence>
<keyword evidence="7" id="KW-1185">Reference proteome</keyword>
<sequence length="223" mass="24645">MPGLQGATLVELPRKLHRSLVTRRELQGRATDISESVVHTAVMGLLLVTGEVKPPGNARGDARGAGARLTGCPSLCPQTHHTLLLGSGHVGLRNLGNTCFMNAVLQCLSSTKPLRDYCLRRDFQQEQPPGPRAPQELTQAFADVIAALWHPDSSEAVNPGRFKAVFQKYVPSFTGYSQQDAQEFLKFFMDRLHVEINRKGRRTPSILSDTRRPPALEDPETLR</sequence>
<dbReference type="SUPFAM" id="SSF54001">
    <property type="entry name" value="Cysteine proteinases"/>
    <property type="match status" value="1"/>
</dbReference>
<evidence type="ECO:0000256" key="4">
    <source>
        <dbReference type="SAM" id="MobiDB-lite"/>
    </source>
</evidence>
<comment type="caution">
    <text evidence="6">The sequence shown here is derived from an EMBL/GenBank/DDBJ whole genome shotgun (WGS) entry which is preliminary data.</text>
</comment>
<evidence type="ECO:0000313" key="7">
    <source>
        <dbReference type="Proteomes" id="UP000276834"/>
    </source>
</evidence>
<feature type="compositionally biased region" description="Basic and acidic residues" evidence="4">
    <location>
        <begin position="209"/>
        <end position="223"/>
    </location>
</feature>
<dbReference type="Pfam" id="PF00443">
    <property type="entry name" value="UCH"/>
    <property type="match status" value="1"/>
</dbReference>
<dbReference type="InterPro" id="IPR018200">
    <property type="entry name" value="USP_CS"/>
</dbReference>
<evidence type="ECO:0000313" key="6">
    <source>
        <dbReference type="EMBL" id="RLV62671.1"/>
    </source>
</evidence>
<gene>
    <name evidence="6" type="ORF">DV515_00019066</name>
</gene>
<dbReference type="Proteomes" id="UP000276834">
    <property type="component" value="Unassembled WGS sequence"/>
</dbReference>
<dbReference type="AlphaFoldDB" id="A0A3L8Q5S7"/>
<dbReference type="OrthoDB" id="265306at2759"/>
<dbReference type="EMBL" id="QUSF01005851">
    <property type="protein sequence ID" value="RLV62671.1"/>
    <property type="molecule type" value="Genomic_DNA"/>
</dbReference>
<dbReference type="PROSITE" id="PS50235">
    <property type="entry name" value="USP_3"/>
    <property type="match status" value="1"/>
</dbReference>
<feature type="domain" description="USP" evidence="5">
    <location>
        <begin position="90"/>
        <end position="223"/>
    </location>
</feature>
<dbReference type="PANTHER" id="PTHR21646:SF6">
    <property type="entry name" value="UBIQUITIN CARBOXYL-TERMINAL HYDROLASE 21"/>
    <property type="match status" value="1"/>
</dbReference>
<dbReference type="EC" id="3.4.19.12" evidence="2"/>
<dbReference type="InterPro" id="IPR050185">
    <property type="entry name" value="Ub_carboxyl-term_hydrolase"/>
</dbReference>
<feature type="region of interest" description="Disordered" evidence="4">
    <location>
        <begin position="204"/>
        <end position="223"/>
    </location>
</feature>
<name>A0A3L8Q5S7_CHLGU</name>
<dbReference type="InterPro" id="IPR001394">
    <property type="entry name" value="Peptidase_C19_UCH"/>
</dbReference>
<evidence type="ECO:0000256" key="1">
    <source>
        <dbReference type="ARBA" id="ARBA00000707"/>
    </source>
</evidence>
<accession>A0A3L8Q5S7</accession>
<evidence type="ECO:0000256" key="3">
    <source>
        <dbReference type="ARBA" id="ARBA00022801"/>
    </source>
</evidence>
<dbReference type="PROSITE" id="PS00972">
    <property type="entry name" value="USP_1"/>
    <property type="match status" value="1"/>
</dbReference>
<comment type="catalytic activity">
    <reaction evidence="1">
        <text>Thiol-dependent hydrolysis of ester, thioester, amide, peptide and isopeptide bonds formed by the C-terminal Gly of ubiquitin (a 76-residue protein attached to proteins as an intracellular targeting signal).</text>
        <dbReference type="EC" id="3.4.19.12"/>
    </reaction>
</comment>
<evidence type="ECO:0000259" key="5">
    <source>
        <dbReference type="PROSITE" id="PS50235"/>
    </source>
</evidence>
<keyword evidence="3" id="KW-0378">Hydrolase</keyword>
<reference evidence="6 7" key="1">
    <citation type="journal article" date="2018" name="Proc. R. Soc. B">
        <title>A non-coding region near Follistatin controls head colour polymorphism in the Gouldian finch.</title>
        <authorList>
            <person name="Toomey M.B."/>
            <person name="Marques C.I."/>
            <person name="Andrade P."/>
            <person name="Araujo P.M."/>
            <person name="Sabatino S."/>
            <person name="Gazda M.A."/>
            <person name="Afonso S."/>
            <person name="Lopes R.J."/>
            <person name="Corbo J.C."/>
            <person name="Carneiro M."/>
        </authorList>
    </citation>
    <scope>NUCLEOTIDE SEQUENCE [LARGE SCALE GENOMIC DNA]</scope>
    <source>
        <strain evidence="6">Red01</strain>
        <tissue evidence="6">Muscle</tissue>
    </source>
</reference>
<dbReference type="Gene3D" id="3.90.70.10">
    <property type="entry name" value="Cysteine proteinases"/>
    <property type="match status" value="1"/>
</dbReference>
<dbReference type="InterPro" id="IPR028889">
    <property type="entry name" value="USP"/>
</dbReference>
<dbReference type="GO" id="GO:0004843">
    <property type="term" value="F:cysteine-type deubiquitinase activity"/>
    <property type="evidence" value="ECO:0007669"/>
    <property type="project" value="UniProtKB-EC"/>
</dbReference>
<dbReference type="GO" id="GO:0016579">
    <property type="term" value="P:protein deubiquitination"/>
    <property type="evidence" value="ECO:0007669"/>
    <property type="project" value="InterPro"/>
</dbReference>